<evidence type="ECO:0000256" key="2">
    <source>
        <dbReference type="ARBA" id="ARBA00069999"/>
    </source>
</evidence>
<dbReference type="Gene3D" id="1.50.10.10">
    <property type="match status" value="1"/>
</dbReference>
<evidence type="ECO:0000256" key="1">
    <source>
        <dbReference type="ARBA" id="ARBA00007179"/>
    </source>
</evidence>
<keyword evidence="3" id="KW-0479">Metal-binding</keyword>
<proteinExistence type="inferred from homology"/>
<dbReference type="AlphaFoldDB" id="A0A1B0GQ92"/>
<feature type="binding site" evidence="3">
    <location>
        <position position="333"/>
    </location>
    <ligand>
        <name>Zn(2+)</name>
        <dbReference type="ChEBI" id="CHEBI:29105"/>
    </ligand>
</feature>
<dbReference type="PRINTS" id="PR01950">
    <property type="entry name" value="LANCSUPER"/>
</dbReference>
<reference evidence="4" key="1">
    <citation type="submission" date="2022-08" db="UniProtKB">
        <authorList>
            <consortium name="EnsemblMetazoa"/>
        </authorList>
    </citation>
    <scope>IDENTIFICATION</scope>
    <source>
        <strain evidence="4">Israel</strain>
    </source>
</reference>
<dbReference type="InterPro" id="IPR020464">
    <property type="entry name" value="LanC-like_prot_euk"/>
</dbReference>
<dbReference type="Pfam" id="PF05147">
    <property type="entry name" value="LANC_like"/>
    <property type="match status" value="1"/>
</dbReference>
<dbReference type="PANTHER" id="PTHR12736">
    <property type="entry name" value="LANC-LIKE PROTEIN"/>
    <property type="match status" value="1"/>
</dbReference>
<sequence>MSSRYFKNKFSDFDGNSGVQVDKNRVCGLVEEYVSAILANTNDSRQDHRGDLYVGDAGIAYMFYRIHKSPVLKDKIPGALNLAQQYIERARNNARHYAKRSDERCAFLCGNAGIYAVSAAISHESGNQSQYQKDLDCFSAGFAACKPINFNKYGSDEVLVGRAGFLSGVYWLQKTLPATPFTSDQILEICESMIQSGIEYSHRNTSTLPLMYEYHNSEYLGAAHGVCAIYHMLLNSSWFDNIQSGAAPKHLNLIKDSIDGFLAYQDSEGNFPITLDNTREKRLVHWCHGAPGAVYLLAKSYLVFKDEKYLRACKLAADLVWRKGLLLKGPGICHGVAGNGYVFLLLHQLTQDPKYLYRAIKFMEFLSDPEFRQNARTPDRPFSLYEGIAGTVCFLADLLEPEKAAFPFMEVY</sequence>
<dbReference type="GO" id="GO:0005975">
    <property type="term" value="P:carbohydrate metabolic process"/>
    <property type="evidence" value="ECO:0007669"/>
    <property type="project" value="InterPro"/>
</dbReference>
<dbReference type="VEuPathDB" id="VectorBase:PPAPM1_006947"/>
<dbReference type="CDD" id="cd04794">
    <property type="entry name" value="euk_LANCL"/>
    <property type="match status" value="1"/>
</dbReference>
<evidence type="ECO:0000313" key="4">
    <source>
        <dbReference type="EnsemblMetazoa" id="PPAI009038-PA"/>
    </source>
</evidence>
<accession>A0A1B0GQ92</accession>
<evidence type="ECO:0000313" key="5">
    <source>
        <dbReference type="Proteomes" id="UP000092462"/>
    </source>
</evidence>
<dbReference type="PRINTS" id="PR01951">
    <property type="entry name" value="LANCEUKARYTE"/>
</dbReference>
<dbReference type="GO" id="GO:0046872">
    <property type="term" value="F:metal ion binding"/>
    <property type="evidence" value="ECO:0007669"/>
    <property type="project" value="UniProtKB-KW"/>
</dbReference>
<dbReference type="GO" id="GO:0031179">
    <property type="term" value="P:peptide modification"/>
    <property type="evidence" value="ECO:0007669"/>
    <property type="project" value="InterPro"/>
</dbReference>
<dbReference type="SUPFAM" id="SSF158745">
    <property type="entry name" value="LanC-like"/>
    <property type="match status" value="1"/>
</dbReference>
<dbReference type="InterPro" id="IPR012341">
    <property type="entry name" value="6hp_glycosidase-like_sf"/>
</dbReference>
<dbReference type="PANTHER" id="PTHR12736:SF7">
    <property type="entry name" value="LANC-LIKE PROTEIN 3"/>
    <property type="match status" value="1"/>
</dbReference>
<dbReference type="EMBL" id="AJVK01006587">
    <property type="status" value="NOT_ANNOTATED_CDS"/>
    <property type="molecule type" value="Genomic_DNA"/>
</dbReference>
<dbReference type="EnsemblMetazoa" id="PPAI009038-RA">
    <property type="protein sequence ID" value="PPAI009038-PA"/>
    <property type="gene ID" value="PPAI009038"/>
</dbReference>
<name>A0A1B0GQ92_PHLPP</name>
<keyword evidence="5" id="KW-1185">Reference proteome</keyword>
<comment type="similarity">
    <text evidence="1">Belongs to the LanC-like protein family.</text>
</comment>
<keyword evidence="3" id="KW-0862">Zinc</keyword>
<feature type="binding site" evidence="3">
    <location>
        <position position="287"/>
    </location>
    <ligand>
        <name>Zn(2+)</name>
        <dbReference type="ChEBI" id="CHEBI:29105"/>
    </ligand>
</feature>
<feature type="binding site" evidence="3">
    <location>
        <position position="334"/>
    </location>
    <ligand>
        <name>Zn(2+)</name>
        <dbReference type="ChEBI" id="CHEBI:29105"/>
    </ligand>
</feature>
<protein>
    <recommendedName>
        <fullName evidence="2">LanC-like protein 3 homolog</fullName>
    </recommendedName>
</protein>
<organism evidence="4 5">
    <name type="scientific">Phlebotomus papatasi</name>
    <name type="common">Sandfly</name>
    <dbReference type="NCBI Taxonomy" id="29031"/>
    <lineage>
        <taxon>Eukaryota</taxon>
        <taxon>Metazoa</taxon>
        <taxon>Ecdysozoa</taxon>
        <taxon>Arthropoda</taxon>
        <taxon>Hexapoda</taxon>
        <taxon>Insecta</taxon>
        <taxon>Pterygota</taxon>
        <taxon>Neoptera</taxon>
        <taxon>Endopterygota</taxon>
        <taxon>Diptera</taxon>
        <taxon>Nematocera</taxon>
        <taxon>Psychodoidea</taxon>
        <taxon>Psychodidae</taxon>
        <taxon>Phlebotomus</taxon>
        <taxon>Phlebotomus</taxon>
    </lineage>
</organism>
<dbReference type="VEuPathDB" id="VectorBase:PPAI009038"/>
<dbReference type="Proteomes" id="UP000092462">
    <property type="component" value="Unassembled WGS sequence"/>
</dbReference>
<evidence type="ECO:0000256" key="3">
    <source>
        <dbReference type="PIRSR" id="PIRSR607822-1"/>
    </source>
</evidence>
<dbReference type="FunFam" id="1.50.10.10:FF:000012">
    <property type="entry name" value="LanC-like protein 3"/>
    <property type="match status" value="1"/>
</dbReference>
<dbReference type="SMART" id="SM01260">
    <property type="entry name" value="LANC_like"/>
    <property type="match status" value="1"/>
</dbReference>
<dbReference type="GO" id="GO:0005886">
    <property type="term" value="C:plasma membrane"/>
    <property type="evidence" value="ECO:0007669"/>
    <property type="project" value="TreeGrafter"/>
</dbReference>
<dbReference type="InterPro" id="IPR007822">
    <property type="entry name" value="LANC-like"/>
</dbReference>